<dbReference type="InterPro" id="IPR001199">
    <property type="entry name" value="Cyt_B5-like_heme/steroid-bd"/>
</dbReference>
<dbReference type="PANTHER" id="PTHR10281">
    <property type="entry name" value="MEMBRANE-ASSOCIATED PROGESTERONE RECEPTOR COMPONENT-RELATED"/>
    <property type="match status" value="1"/>
</dbReference>
<reference evidence="3 4" key="2">
    <citation type="submission" date="2019-11" db="EMBL/GenBank/DDBJ databases">
        <authorList>
            <person name="Lu H."/>
        </authorList>
    </citation>
    <scope>NUCLEOTIDE SEQUENCE [LARGE SCALE GENOMIC DNA]</scope>
    <source>
        <strain evidence="3 4">FIM1</strain>
    </source>
</reference>
<dbReference type="Pfam" id="PF00173">
    <property type="entry name" value="Cyt-b5"/>
    <property type="match status" value="1"/>
</dbReference>
<dbReference type="EMBL" id="CP015057">
    <property type="protein sequence ID" value="QGN16191.1"/>
    <property type="molecule type" value="Genomic_DNA"/>
</dbReference>
<evidence type="ECO:0000313" key="4">
    <source>
        <dbReference type="Proteomes" id="UP000422736"/>
    </source>
</evidence>
<dbReference type="Proteomes" id="UP000422736">
    <property type="component" value="Chromosome 4"/>
</dbReference>
<keyword evidence="4" id="KW-1185">Reference proteome</keyword>
<reference evidence="3 4" key="1">
    <citation type="submission" date="2016-03" db="EMBL/GenBank/DDBJ databases">
        <title>How can Kluyveromyces marxianus grow so fast - potential evolutionary course in Saccharomyces Complex revealed by comparative genomics.</title>
        <authorList>
            <person name="Mo W."/>
            <person name="Lu W."/>
            <person name="Yang X."/>
            <person name="Qi J."/>
            <person name="Lv H."/>
        </authorList>
    </citation>
    <scope>NUCLEOTIDE SEQUENCE [LARGE SCALE GENOMIC DNA]</scope>
    <source>
        <strain evidence="3 4">FIM1</strain>
    </source>
</reference>
<gene>
    <name evidence="3" type="primary">PGRMC</name>
    <name evidence="3" type="ORF">FIM1_2893</name>
</gene>
<evidence type="ECO:0000256" key="1">
    <source>
        <dbReference type="ARBA" id="ARBA00038357"/>
    </source>
</evidence>
<proteinExistence type="inferred from homology"/>
<dbReference type="PANTHER" id="PTHR10281:SF114">
    <property type="entry name" value="AER144CP"/>
    <property type="match status" value="1"/>
</dbReference>
<organism evidence="3 4">
    <name type="scientific">Kluyveromyces marxianus</name>
    <name type="common">Yeast</name>
    <name type="synonym">Candida kefyr</name>
    <dbReference type="NCBI Taxonomy" id="4911"/>
    <lineage>
        <taxon>Eukaryota</taxon>
        <taxon>Fungi</taxon>
        <taxon>Dikarya</taxon>
        <taxon>Ascomycota</taxon>
        <taxon>Saccharomycotina</taxon>
        <taxon>Saccharomycetes</taxon>
        <taxon>Saccharomycetales</taxon>
        <taxon>Saccharomycetaceae</taxon>
        <taxon>Kluyveromyces</taxon>
    </lineage>
</organism>
<accession>A0ABX6EWI4</accession>
<sequence>MQQDSKRRARDGEEYYDEEVDGRFGVVDWLRVGFGVVLASQIVAKCVFGHWWSLSGVTPFGGGRHEATIKPLPAPYWGLHGYSLPHVFSLEELARFSGEKYVDGEGEKLSPIVLSINGTVFDVTSSPRFYGPWGPYRKFTGTDCSNNFQFGMFDYHHAYNTPCHWNITDFTEDQLAKVRGWYEFFTTKYPIVGTIQFPPAENAAG</sequence>
<feature type="domain" description="Cytochrome b5 heme-binding" evidence="2">
    <location>
        <begin position="88"/>
        <end position="196"/>
    </location>
</feature>
<comment type="similarity">
    <text evidence="1">Belongs to the cytochrome b5 family. MAPR subfamily.</text>
</comment>
<dbReference type="Gene3D" id="3.10.120.10">
    <property type="entry name" value="Cytochrome b5-like heme/steroid binding domain"/>
    <property type="match status" value="1"/>
</dbReference>
<evidence type="ECO:0000313" key="3">
    <source>
        <dbReference type="EMBL" id="QGN16191.1"/>
    </source>
</evidence>
<dbReference type="InterPro" id="IPR050577">
    <property type="entry name" value="MAPR/NEUFC/NENF-like"/>
</dbReference>
<protein>
    <submittedName>
        <fullName evidence="3">Membrane-associated progesterone receptor</fullName>
    </submittedName>
</protein>
<evidence type="ECO:0000259" key="2">
    <source>
        <dbReference type="SMART" id="SM01117"/>
    </source>
</evidence>
<keyword evidence="3" id="KW-0675">Receptor</keyword>
<dbReference type="SMART" id="SM01117">
    <property type="entry name" value="Cyt-b5"/>
    <property type="match status" value="1"/>
</dbReference>
<dbReference type="InterPro" id="IPR036400">
    <property type="entry name" value="Cyt_B5-like_heme/steroid_sf"/>
</dbReference>
<name>A0ABX6EWI4_KLUMA</name>
<dbReference type="SUPFAM" id="SSF55856">
    <property type="entry name" value="Cytochrome b5-like heme/steroid binding domain"/>
    <property type="match status" value="1"/>
</dbReference>